<feature type="compositionally biased region" description="Basic and acidic residues" evidence="2">
    <location>
        <begin position="745"/>
        <end position="763"/>
    </location>
</feature>
<keyword evidence="1" id="KW-0175">Coiled coil</keyword>
<feature type="coiled-coil region" evidence="1">
    <location>
        <begin position="1255"/>
        <end position="1296"/>
    </location>
</feature>
<keyword evidence="4" id="KW-1185">Reference proteome</keyword>
<feature type="region of interest" description="Disordered" evidence="2">
    <location>
        <begin position="389"/>
        <end position="416"/>
    </location>
</feature>
<evidence type="ECO:0000256" key="1">
    <source>
        <dbReference type="SAM" id="Coils"/>
    </source>
</evidence>
<evidence type="ECO:0000256" key="2">
    <source>
        <dbReference type="SAM" id="MobiDB-lite"/>
    </source>
</evidence>
<protein>
    <submittedName>
        <fullName evidence="3">Uncharacterized protein</fullName>
    </submittedName>
</protein>
<feature type="compositionally biased region" description="Polar residues" evidence="2">
    <location>
        <begin position="1533"/>
        <end position="1551"/>
    </location>
</feature>
<gene>
    <name evidence="3" type="ORF">HJC23_000734</name>
</gene>
<feature type="compositionally biased region" description="Polar residues" evidence="2">
    <location>
        <begin position="307"/>
        <end position="319"/>
    </location>
</feature>
<dbReference type="Proteomes" id="UP001516023">
    <property type="component" value="Unassembled WGS sequence"/>
</dbReference>
<comment type="caution">
    <text evidence="3">The sequence shown here is derived from an EMBL/GenBank/DDBJ whole genome shotgun (WGS) entry which is preliminary data.</text>
</comment>
<organism evidence="3 4">
    <name type="scientific">Cyclotella cryptica</name>
    <dbReference type="NCBI Taxonomy" id="29204"/>
    <lineage>
        <taxon>Eukaryota</taxon>
        <taxon>Sar</taxon>
        <taxon>Stramenopiles</taxon>
        <taxon>Ochrophyta</taxon>
        <taxon>Bacillariophyta</taxon>
        <taxon>Coscinodiscophyceae</taxon>
        <taxon>Thalassiosirophycidae</taxon>
        <taxon>Stephanodiscales</taxon>
        <taxon>Stephanodiscaceae</taxon>
        <taxon>Cyclotella</taxon>
    </lineage>
</organism>
<name>A0ABD3QBC2_9STRA</name>
<feature type="coiled-coil region" evidence="1">
    <location>
        <begin position="1344"/>
        <end position="1417"/>
    </location>
</feature>
<feature type="region of interest" description="Disordered" evidence="2">
    <location>
        <begin position="298"/>
        <end position="338"/>
    </location>
</feature>
<feature type="compositionally biased region" description="Polar residues" evidence="2">
    <location>
        <begin position="405"/>
        <end position="416"/>
    </location>
</feature>
<accession>A0ABD3QBC2</accession>
<feature type="region of interest" description="Disordered" evidence="2">
    <location>
        <begin position="745"/>
        <end position="768"/>
    </location>
</feature>
<feature type="region of interest" description="Disordered" evidence="2">
    <location>
        <begin position="1528"/>
        <end position="1565"/>
    </location>
</feature>
<proteinExistence type="predicted"/>
<reference evidence="3 4" key="1">
    <citation type="journal article" date="2020" name="G3 (Bethesda)">
        <title>Improved Reference Genome for Cyclotella cryptica CCMP332, a Model for Cell Wall Morphogenesis, Salinity Adaptation, and Lipid Production in Diatoms (Bacillariophyta).</title>
        <authorList>
            <person name="Roberts W.R."/>
            <person name="Downey K.M."/>
            <person name="Ruck E.C."/>
            <person name="Traller J.C."/>
            <person name="Alverson A.J."/>
        </authorList>
    </citation>
    <scope>NUCLEOTIDE SEQUENCE [LARGE SCALE GENOMIC DNA]</scope>
    <source>
        <strain evidence="3 4">CCMP332</strain>
    </source>
</reference>
<feature type="region of interest" description="Disordered" evidence="2">
    <location>
        <begin position="75"/>
        <end position="153"/>
    </location>
</feature>
<evidence type="ECO:0000313" key="4">
    <source>
        <dbReference type="Proteomes" id="UP001516023"/>
    </source>
</evidence>
<sequence length="1565" mass="174367">MAKTKGRSNADEDRKASNHQATQGYPSKACRGPARSPTHPSTAIYQDNNLGIRYRPTAFSSAISSSQRQNAVFSLRLHRPQSPTQRQRQRRNNPRPGRNHVVGRQSHPHGNPRGNARRRHATDDDPSPTKPIHTTPPLRGGATAPSTNKRSVKARLRRLVETMDSDDDDDDEVEDEEWSERAFLERLAQRQREQARMLRSPLEVSTVEDRGRCVGDALGGEEESVGGMYTQDTVGGGHNRTLDGDRFDGDSMSFAETQPWEKDLARSMNPTRQFLDSTNETHWDSTVVNSTALVANPYPNTGAVARNNDSNNHGNTAAPHTNHATHDNASNSKPPHIPKISFEQLKQPREITAQQQTNSNAHNTNGIWQEEALRSSLLDLIHSFPNVNKNNNNNNTTPIDHDHASPSSTTSAQTLASNHLARKRCFDAASRALARLAIISRQSTRNEEEEDPCSRRNDDCNPPSPRSLPSFMSVMNVHWEEDRWRGSEERTCLESCHVFSGRSVHGQNARTVCLWRGWDESKKKGNGMRGWGPVESWNLEELIFGAVQLAAEICRDATSGGSHRVGQSPALVESSLEFMATAFACVESDLVYSMLLLPLPSNGRTSTKLTLFDVLSSLAPHSDREASCSTIAKLSFLALSRGLEATTFVARYATSLDPSACCAAYASPYSIMCPADHDRWIDEGGVGWLSAMGRDLGLHLESDQGSRLVRLNEIARYAYDSILDFNPVISDGNSRSLYETVPCHGRKDNERRSRHNESLHVDTEVGNGDDFQCRQPSVVKDRMYAAHVEFLHSMIQIGVVSGWLTIQASGGGDLNASHPTRSVEKLCQKLFLVIETRSRLRRSTNQSTAVSDPGDSESVCAASLSLLLLALPRHEDRTASSSISFRQMGGTAGTIADIVQSPLVKRMVELGLSPNDDGQKDPAASTQQHALASIYYVLSDIVLAGGASLISSTFGQQLNDFLLRCVTRICKYDSGRESSRTNGANIDALLLFLLHLHKGCPVVVRQALRIHFEHSLDGAGDDISATRFVGNLLQMCAYRSFSVSTLASSLLRSLLRGNPIDDTPDVLSDIMMQSFETDFVMSTVDIAFHSLVESTCSLDHNQISLCFSRHLPRACSLSDVLSECLSSSNLMQVMLSTLSASFRDKSVMDAVVDVVGLNQDRFDTADTLFLSAIMSILYLLRKISLHPFDHDNERIAQLKLTNEKFGVTLKGAGVVIIESAMVQGTSADLTHRALKYQNSLTTSEKTLALTFTRTRNSLKRDKELLRSKIRKAESEIVELSAQNKRSELEREKLSSAMHEQTAFYEKKLELVRFEAQSIAKCSAEIHIHERRRAEQHSLKNERLYHEEKELRASTEQQNKSLELEATRLRQELSSRMSNIAELQKLLEIERREKQEYAVALEANRRELKLTSEELEKGARTQSELQTKLSSCEKAILDLTSVNKDLEVTLEETCEKLINLASIYQTKEAEMDKYKAELRSAVNAANKNADIAISKYEASRNEAKSLRKELDNAKAELREFQAHRAEVQRLRKNAPTSYINQLRNDPRVQTQPRKSRSGKENSFNGR</sequence>
<feature type="region of interest" description="Disordered" evidence="2">
    <location>
        <begin position="443"/>
        <end position="469"/>
    </location>
</feature>
<dbReference type="EMBL" id="JABMIG020000058">
    <property type="protein sequence ID" value="KAL3796981.1"/>
    <property type="molecule type" value="Genomic_DNA"/>
</dbReference>
<feature type="compositionally biased region" description="Polar residues" evidence="2">
    <location>
        <begin position="38"/>
        <end position="48"/>
    </location>
</feature>
<feature type="region of interest" description="Disordered" evidence="2">
    <location>
        <begin position="1"/>
        <end position="48"/>
    </location>
</feature>
<feature type="region of interest" description="Disordered" evidence="2">
    <location>
        <begin position="217"/>
        <end position="238"/>
    </location>
</feature>
<evidence type="ECO:0000313" key="3">
    <source>
        <dbReference type="EMBL" id="KAL3796981.1"/>
    </source>
</evidence>